<feature type="transmembrane region" description="Helical" evidence="1">
    <location>
        <begin position="85"/>
        <end position="111"/>
    </location>
</feature>
<dbReference type="EMBL" id="CP093365">
    <property type="protein sequence ID" value="UQS84127.1"/>
    <property type="molecule type" value="Genomic_DNA"/>
</dbReference>
<evidence type="ECO:0000313" key="3">
    <source>
        <dbReference type="Proteomes" id="UP000831947"/>
    </source>
</evidence>
<proteinExistence type="predicted"/>
<name>A0ABY4PF01_9LACO</name>
<dbReference type="PANTHER" id="PTHR43471">
    <property type="entry name" value="ABC TRANSPORTER PERMEASE"/>
    <property type="match status" value="1"/>
</dbReference>
<protein>
    <submittedName>
        <fullName evidence="2">ABC transporter permease subunit</fullName>
    </submittedName>
</protein>
<keyword evidence="1" id="KW-0472">Membrane</keyword>
<keyword evidence="3" id="KW-1185">Reference proteome</keyword>
<feature type="transmembrane region" description="Helical" evidence="1">
    <location>
        <begin position="239"/>
        <end position="257"/>
    </location>
</feature>
<accession>A0ABY4PF01</accession>
<evidence type="ECO:0000313" key="2">
    <source>
        <dbReference type="EMBL" id="UQS84127.1"/>
    </source>
</evidence>
<keyword evidence="1" id="KW-0812">Transmembrane</keyword>
<dbReference type="RefSeq" id="WP_249513311.1">
    <property type="nucleotide sequence ID" value="NZ_CP093365.1"/>
</dbReference>
<feature type="transmembrane region" description="Helical" evidence="1">
    <location>
        <begin position="210"/>
        <end position="233"/>
    </location>
</feature>
<evidence type="ECO:0000256" key="1">
    <source>
        <dbReference type="SAM" id="Phobius"/>
    </source>
</evidence>
<gene>
    <name evidence="2" type="ORF">MOO47_02955</name>
</gene>
<keyword evidence="1" id="KW-1133">Transmembrane helix</keyword>
<organism evidence="2 3">
    <name type="scientific">Bombilactobacillus thymidiniphilus</name>
    <dbReference type="NCBI Taxonomy" id="2923363"/>
    <lineage>
        <taxon>Bacteria</taxon>
        <taxon>Bacillati</taxon>
        <taxon>Bacillota</taxon>
        <taxon>Bacilli</taxon>
        <taxon>Lactobacillales</taxon>
        <taxon>Lactobacillaceae</taxon>
        <taxon>Bombilactobacillus</taxon>
    </lineage>
</organism>
<feature type="transmembrane region" description="Helical" evidence="1">
    <location>
        <begin position="174"/>
        <end position="198"/>
    </location>
</feature>
<dbReference type="PANTHER" id="PTHR43471:SF1">
    <property type="entry name" value="ABC TRANSPORTER PERMEASE PROTEIN NOSY-RELATED"/>
    <property type="match status" value="1"/>
</dbReference>
<reference evidence="2 3" key="1">
    <citation type="journal article" date="2022" name="Int. J. Syst. Evol. Microbiol.">
        <title>Apilactobacillus apisilvae sp. nov., Nicolia spurrieriana gen. nov. sp. nov., Bombilactobacillus folatiphilus sp. nov. and Bombilactobacillus thymidiniphilus sp. nov., four new lactic acid bacterial isolates from stingless bees Tetragonula carbonaria and Austroplebeia australis.</title>
        <authorList>
            <person name="Oliphant S.A."/>
            <person name="Watson-Haigh N.S."/>
            <person name="Sumby K.M."/>
            <person name="Gardner J."/>
            <person name="Groom S."/>
            <person name="Jiranek V."/>
        </authorList>
    </citation>
    <scope>NUCLEOTIDE SEQUENCE [LARGE SCALE GENOMIC DNA]</scope>
    <source>
        <strain evidence="2 3">SG4_A1</strain>
    </source>
</reference>
<dbReference type="Proteomes" id="UP000831947">
    <property type="component" value="Chromosome"/>
</dbReference>
<sequence>MNKNRVVTIMNKELLEIKKDKATLTSLFIIPIIFSIILPLLIIIGGTRNALIQNVSGINQFLGNLSVKFLPNNIPHSQIGTYALFIYFFIPLFLLIPIIVSTVIASTSFVGEKENKTLEGLLYTPVTDSELILGKIMAAAIPSVFITWGSILIYGIILDTVGLTIFGRVIFPNVVWITVGFVLVPVITFLSILLVIMVSQRVSSSKSAQSVSMILILPLIGLIISQASGLLIFNVLVTLLLAFILVIIDFVIFKIVVKKFNREKITLNL</sequence>
<feature type="transmembrane region" description="Helical" evidence="1">
    <location>
        <begin position="21"/>
        <end position="44"/>
    </location>
</feature>
<dbReference type="Pfam" id="PF12679">
    <property type="entry name" value="ABC2_membrane_2"/>
    <property type="match status" value="1"/>
</dbReference>